<organism evidence="3 4">
    <name type="scientific">Brevibacterium otitidis</name>
    <dbReference type="NCBI Taxonomy" id="53364"/>
    <lineage>
        <taxon>Bacteria</taxon>
        <taxon>Bacillati</taxon>
        <taxon>Actinomycetota</taxon>
        <taxon>Actinomycetes</taxon>
        <taxon>Micrococcales</taxon>
        <taxon>Brevibacteriaceae</taxon>
        <taxon>Brevibacterium</taxon>
    </lineage>
</organism>
<keyword evidence="2" id="KW-0472">Membrane</keyword>
<name>A0ABV5X378_9MICO</name>
<comment type="caution">
    <text evidence="3">The sequence shown here is derived from an EMBL/GenBank/DDBJ whole genome shotgun (WGS) entry which is preliminary data.</text>
</comment>
<dbReference type="Gene3D" id="1.20.5.320">
    <property type="entry name" value="6-Phosphogluconate Dehydrogenase, domain 3"/>
    <property type="match status" value="1"/>
</dbReference>
<gene>
    <name evidence="3" type="ORF">ACFFN1_10875</name>
</gene>
<sequence length="197" mass="20661">MKTTKRGYQYPESSDMAKNFPSIAATTITKIDADMTTALTRQMTPGPKGDKGPPGPPGPPGRDGRDGGSVPPWQTGTAGADTVIDPSVGSFARIRDNGDQTVTVACVLQTTAWPKSDTAVERELAVVPLIDIWLTAAALIVPIVFSKGVLDKDVRALPARCSVHSTGDLALIIEQPPGTRMNNLAPIAFTAMLALPA</sequence>
<proteinExistence type="predicted"/>
<keyword evidence="2" id="KW-0812">Transmembrane</keyword>
<feature type="transmembrane region" description="Helical" evidence="2">
    <location>
        <begin position="124"/>
        <end position="145"/>
    </location>
</feature>
<dbReference type="EMBL" id="JBHMAU010000067">
    <property type="protein sequence ID" value="MFB9776892.1"/>
    <property type="molecule type" value="Genomic_DNA"/>
</dbReference>
<protein>
    <recommendedName>
        <fullName evidence="5">Collagen triple helix repeat-containing protein</fullName>
    </recommendedName>
</protein>
<evidence type="ECO:0000256" key="1">
    <source>
        <dbReference type="SAM" id="MobiDB-lite"/>
    </source>
</evidence>
<keyword evidence="2" id="KW-1133">Transmembrane helix</keyword>
<dbReference type="RefSeq" id="WP_376840752.1">
    <property type="nucleotide sequence ID" value="NZ_JBHMAU010000067.1"/>
</dbReference>
<evidence type="ECO:0000256" key="2">
    <source>
        <dbReference type="SAM" id="Phobius"/>
    </source>
</evidence>
<evidence type="ECO:0008006" key="5">
    <source>
        <dbReference type="Google" id="ProtNLM"/>
    </source>
</evidence>
<accession>A0ABV5X378</accession>
<keyword evidence="4" id="KW-1185">Reference proteome</keyword>
<reference evidence="3 4" key="1">
    <citation type="submission" date="2024-09" db="EMBL/GenBank/DDBJ databases">
        <authorList>
            <person name="Sun Q."/>
            <person name="Mori K."/>
        </authorList>
    </citation>
    <scope>NUCLEOTIDE SEQUENCE [LARGE SCALE GENOMIC DNA]</scope>
    <source>
        <strain evidence="3 4">JCM 11683</strain>
    </source>
</reference>
<feature type="region of interest" description="Disordered" evidence="1">
    <location>
        <begin position="33"/>
        <end position="84"/>
    </location>
</feature>
<evidence type="ECO:0000313" key="3">
    <source>
        <dbReference type="EMBL" id="MFB9776892.1"/>
    </source>
</evidence>
<dbReference type="Proteomes" id="UP001589707">
    <property type="component" value="Unassembled WGS sequence"/>
</dbReference>
<evidence type="ECO:0000313" key="4">
    <source>
        <dbReference type="Proteomes" id="UP001589707"/>
    </source>
</evidence>